<protein>
    <submittedName>
        <fullName evidence="2">Uncharacterized protein</fullName>
    </submittedName>
</protein>
<proteinExistence type="predicted"/>
<dbReference type="PANTHER" id="PTHR35870:SF6">
    <property type="entry name" value="MGS207 PROTEIN"/>
    <property type="match status" value="1"/>
</dbReference>
<dbReference type="RefSeq" id="XP_030999860.1">
    <property type="nucleotide sequence ID" value="XM_031136871.1"/>
</dbReference>
<accession>A0A507BKY2</accession>
<dbReference type="InterPro" id="IPR025337">
    <property type="entry name" value="Questin_oxidase-like"/>
</dbReference>
<keyword evidence="3" id="KW-1185">Reference proteome</keyword>
<dbReference type="OrthoDB" id="10265971at2759"/>
<sequence>MFGTRSRCAFERLLTRNHVERALIDEVGQHNFIPLALGTVELLGGTPAQLESVYSDGKGQFPAWSLSPGRILSVDDMLQHLGDAKYQRAYIDFFSLQYGRSQMFRSQWLQEQLLLPHDKPLLYGLFGELGGPLLHLSHAVELKSSILLVESLVLASLDGDAAISEVLSDPALEDTPTSLLAPEAIMSRLAHDGRFSGVIKSAPGYEQVALVLSNPVARSAVIEYVRLLGLGDTPELLGQLADLSTALVCGSHKRGKPAFDLYLSSLPSLVQALRVLLPLFDGDQASRTTLVRGVWLLMLLSYITQMRPVLDKSLVFATPVNIADLSWGRLWSEFWGQAGGLKDKYLDPTFVRSLRSLQELGQASPDQEAYFLLAAWKLRKQWQQWAGCGKPGELFLNVRL</sequence>
<evidence type="ECO:0000256" key="1">
    <source>
        <dbReference type="ARBA" id="ARBA00023002"/>
    </source>
</evidence>
<organism evidence="2 3">
    <name type="scientific">Thyridium curvatum</name>
    <dbReference type="NCBI Taxonomy" id="1093900"/>
    <lineage>
        <taxon>Eukaryota</taxon>
        <taxon>Fungi</taxon>
        <taxon>Dikarya</taxon>
        <taxon>Ascomycota</taxon>
        <taxon>Pezizomycotina</taxon>
        <taxon>Sordariomycetes</taxon>
        <taxon>Sordariomycetidae</taxon>
        <taxon>Thyridiales</taxon>
        <taxon>Thyridiaceae</taxon>
        <taxon>Thyridium</taxon>
    </lineage>
</organism>
<reference evidence="2 3" key="1">
    <citation type="submission" date="2019-06" db="EMBL/GenBank/DDBJ databases">
        <title>Draft genome sequence of the filamentous fungus Phialemoniopsis curvata isolated from diesel fuel.</title>
        <authorList>
            <person name="Varaljay V.A."/>
            <person name="Lyon W.J."/>
            <person name="Crouch A.L."/>
            <person name="Drake C.E."/>
            <person name="Hollomon J.M."/>
            <person name="Nadeau L.J."/>
            <person name="Nunn H.S."/>
            <person name="Stevenson B.S."/>
            <person name="Bojanowski C.L."/>
            <person name="Crookes-Goodson W.J."/>
        </authorList>
    </citation>
    <scope>NUCLEOTIDE SEQUENCE [LARGE SCALE GENOMIC DNA]</scope>
    <source>
        <strain evidence="2 3">D216</strain>
    </source>
</reference>
<gene>
    <name evidence="2" type="ORF">E0L32_002658</name>
</gene>
<evidence type="ECO:0000313" key="3">
    <source>
        <dbReference type="Proteomes" id="UP000319257"/>
    </source>
</evidence>
<dbReference type="Pfam" id="PF14027">
    <property type="entry name" value="Questin_oxidase"/>
    <property type="match status" value="1"/>
</dbReference>
<dbReference type="AlphaFoldDB" id="A0A507BKY2"/>
<dbReference type="Proteomes" id="UP000319257">
    <property type="component" value="Unassembled WGS sequence"/>
</dbReference>
<evidence type="ECO:0000313" key="2">
    <source>
        <dbReference type="EMBL" id="TPX18149.1"/>
    </source>
</evidence>
<dbReference type="PANTHER" id="PTHR35870">
    <property type="entry name" value="PROTEIN, PUTATIVE (AFU_ORTHOLOGUE AFUA_5G03330)-RELATED"/>
    <property type="match status" value="1"/>
</dbReference>
<dbReference type="GeneID" id="41970105"/>
<dbReference type="InParanoid" id="A0A507BKY2"/>
<dbReference type="GO" id="GO:0016491">
    <property type="term" value="F:oxidoreductase activity"/>
    <property type="evidence" value="ECO:0007669"/>
    <property type="project" value="UniProtKB-KW"/>
</dbReference>
<keyword evidence="1" id="KW-0560">Oxidoreductase</keyword>
<comment type="caution">
    <text evidence="2">The sequence shown here is derived from an EMBL/GenBank/DDBJ whole genome shotgun (WGS) entry which is preliminary data.</text>
</comment>
<dbReference type="EMBL" id="SKBQ01000011">
    <property type="protein sequence ID" value="TPX18149.1"/>
    <property type="molecule type" value="Genomic_DNA"/>
</dbReference>
<name>A0A507BKY2_9PEZI</name>